<feature type="transmembrane region" description="Helical" evidence="2">
    <location>
        <begin position="53"/>
        <end position="81"/>
    </location>
</feature>
<name>A0ABP9TL98_9MICC</name>
<evidence type="ECO:0000256" key="2">
    <source>
        <dbReference type="SAM" id="Phobius"/>
    </source>
</evidence>
<sequence>MSGSESTGTQYQSASKTLKGQLGGLSRLIPKQLIDETRIAACVLKSKGINVGIAAGAAVVALALLSFMMIALVVALIMGIGTLISPWLAALLVAAGFLVLALILGLFAFLKVKKAMPFMPEEAIRGFRHDLGVVKEGSAFDVATLDEPKASKDDADKDNKGEKDDEPKVEKPTHNELIIRTRERRDEIALYRDGLGRKIDIPMQFSAKVSEAGQAAGDTVTKAASQARDLADAASVKMSEGVERATDKFASLSGVDGENAKEALRERWQPLAIMAGSVTMFFVFLRKLMRK</sequence>
<gene>
    <name evidence="3" type="ORF">GCM10025778_17340</name>
</gene>
<reference evidence="4" key="1">
    <citation type="journal article" date="2019" name="Int. J. Syst. Evol. Microbiol.">
        <title>The Global Catalogue of Microorganisms (GCM) 10K type strain sequencing project: providing services to taxonomists for standard genome sequencing and annotation.</title>
        <authorList>
            <consortium name="The Broad Institute Genomics Platform"/>
            <consortium name="The Broad Institute Genome Sequencing Center for Infectious Disease"/>
            <person name="Wu L."/>
            <person name="Ma J."/>
        </authorList>
    </citation>
    <scope>NUCLEOTIDE SEQUENCE [LARGE SCALE GENOMIC DNA]</scope>
    <source>
        <strain evidence="4">JCM 18952</strain>
    </source>
</reference>
<evidence type="ECO:0008006" key="5">
    <source>
        <dbReference type="Google" id="ProtNLM"/>
    </source>
</evidence>
<keyword evidence="2" id="KW-1133">Transmembrane helix</keyword>
<comment type="caution">
    <text evidence="3">The sequence shown here is derived from an EMBL/GenBank/DDBJ whole genome shotgun (WGS) entry which is preliminary data.</text>
</comment>
<proteinExistence type="predicted"/>
<feature type="transmembrane region" description="Helical" evidence="2">
    <location>
        <begin position="87"/>
        <end position="110"/>
    </location>
</feature>
<evidence type="ECO:0000313" key="4">
    <source>
        <dbReference type="Proteomes" id="UP001501257"/>
    </source>
</evidence>
<dbReference type="EMBL" id="BAABLK010000027">
    <property type="protein sequence ID" value="GAA5227201.1"/>
    <property type="molecule type" value="Genomic_DNA"/>
</dbReference>
<accession>A0ABP9TL98</accession>
<evidence type="ECO:0000256" key="1">
    <source>
        <dbReference type="SAM" id="MobiDB-lite"/>
    </source>
</evidence>
<organism evidence="3 4">
    <name type="scientific">Paeniglutamicibacter antarcticus</name>
    <dbReference type="NCBI Taxonomy" id="494023"/>
    <lineage>
        <taxon>Bacteria</taxon>
        <taxon>Bacillati</taxon>
        <taxon>Actinomycetota</taxon>
        <taxon>Actinomycetes</taxon>
        <taxon>Micrococcales</taxon>
        <taxon>Micrococcaceae</taxon>
        <taxon>Paeniglutamicibacter</taxon>
    </lineage>
</organism>
<protein>
    <recommendedName>
        <fullName evidence="5">Superfamily III holin-X</fullName>
    </recommendedName>
</protein>
<keyword evidence="2" id="KW-0812">Transmembrane</keyword>
<keyword evidence="4" id="KW-1185">Reference proteome</keyword>
<dbReference type="InterPro" id="IPR009937">
    <property type="entry name" value="Phage_holin_3_6"/>
</dbReference>
<dbReference type="Pfam" id="PF07332">
    <property type="entry name" value="Phage_holin_3_6"/>
    <property type="match status" value="1"/>
</dbReference>
<keyword evidence="2" id="KW-0472">Membrane</keyword>
<dbReference type="Proteomes" id="UP001501257">
    <property type="component" value="Unassembled WGS sequence"/>
</dbReference>
<evidence type="ECO:0000313" key="3">
    <source>
        <dbReference type="EMBL" id="GAA5227201.1"/>
    </source>
</evidence>
<feature type="region of interest" description="Disordered" evidence="1">
    <location>
        <begin position="149"/>
        <end position="173"/>
    </location>
</feature>
<dbReference type="RefSeq" id="WP_210101560.1">
    <property type="nucleotide sequence ID" value="NZ_BAABLK010000027.1"/>
</dbReference>